<feature type="region of interest" description="Disordered" evidence="1">
    <location>
        <begin position="40"/>
        <end position="85"/>
    </location>
</feature>
<reference evidence="2 3" key="2">
    <citation type="submission" date="2016-12" db="EMBL/GenBank/DDBJ databases">
        <title>Draft Genome Sequence of Cystobacter ferrugineus Strain Cbfe23.</title>
        <authorList>
            <person name="Akbar S."/>
            <person name="Dowd S.E."/>
            <person name="Stevens D.C."/>
        </authorList>
    </citation>
    <scope>NUCLEOTIDE SEQUENCE [LARGE SCALE GENOMIC DNA]</scope>
    <source>
        <strain evidence="2 3">Cbfe23</strain>
    </source>
</reference>
<evidence type="ECO:0000313" key="3">
    <source>
        <dbReference type="Proteomes" id="UP000182229"/>
    </source>
</evidence>
<comment type="caution">
    <text evidence="2">The sequence shown here is derived from an EMBL/GenBank/DDBJ whole genome shotgun (WGS) entry which is preliminary data.</text>
</comment>
<dbReference type="OrthoDB" id="5524815at2"/>
<dbReference type="RefSeq" id="WP_071897588.1">
    <property type="nucleotide sequence ID" value="NZ_MPIN01000002.1"/>
</dbReference>
<organism evidence="2 3">
    <name type="scientific">Cystobacter ferrugineus</name>
    <dbReference type="NCBI Taxonomy" id="83449"/>
    <lineage>
        <taxon>Bacteria</taxon>
        <taxon>Pseudomonadati</taxon>
        <taxon>Myxococcota</taxon>
        <taxon>Myxococcia</taxon>
        <taxon>Myxococcales</taxon>
        <taxon>Cystobacterineae</taxon>
        <taxon>Archangiaceae</taxon>
        <taxon>Cystobacter</taxon>
    </lineage>
</organism>
<feature type="compositionally biased region" description="Acidic residues" evidence="1">
    <location>
        <begin position="50"/>
        <end position="85"/>
    </location>
</feature>
<dbReference type="EMBL" id="MPIN01000002">
    <property type="protein sequence ID" value="OJH41155.1"/>
    <property type="molecule type" value="Genomic_DNA"/>
</dbReference>
<name>A0A1L9BG08_9BACT</name>
<dbReference type="Proteomes" id="UP000182229">
    <property type="component" value="Unassembled WGS sequence"/>
</dbReference>
<dbReference type="AlphaFoldDB" id="A0A1L9BG08"/>
<gene>
    <name evidence="2" type="ORF">BON30_09710</name>
</gene>
<reference evidence="3" key="1">
    <citation type="submission" date="2016-11" db="EMBL/GenBank/DDBJ databases">
        <authorList>
            <person name="Shukria A."/>
            <person name="Stevens D.C."/>
        </authorList>
    </citation>
    <scope>NUCLEOTIDE SEQUENCE [LARGE SCALE GENOMIC DNA]</scope>
    <source>
        <strain evidence="3">Cbfe23</strain>
    </source>
</reference>
<evidence type="ECO:0000313" key="2">
    <source>
        <dbReference type="EMBL" id="OJH41155.1"/>
    </source>
</evidence>
<protein>
    <submittedName>
        <fullName evidence="2">Uncharacterized protein</fullName>
    </submittedName>
</protein>
<dbReference type="STRING" id="83449.BON30_09710"/>
<keyword evidence="3" id="KW-1185">Reference proteome</keyword>
<proteinExistence type="predicted"/>
<evidence type="ECO:0000256" key="1">
    <source>
        <dbReference type="SAM" id="MobiDB-lite"/>
    </source>
</evidence>
<accession>A0A1L9BG08</accession>
<sequence>MADTMDPKHLDKRTFERYLRSGQLDEAAYKRHIEGLPDVAEKSVPVETLMQDEDLDDDIEDDDDDIEDDDDDIEDEGDEDAESNE</sequence>